<reference evidence="2 3" key="1">
    <citation type="submission" date="2016-10" db="EMBL/GenBank/DDBJ databases">
        <authorList>
            <person name="de Groot N.N."/>
        </authorList>
    </citation>
    <scope>NUCLEOTIDE SEQUENCE [LARGE SCALE GENOMIC DNA]</scope>
    <source>
        <strain evidence="2 3">S5-249</strain>
    </source>
</reference>
<dbReference type="Proteomes" id="UP000198824">
    <property type="component" value="Unassembled WGS sequence"/>
</dbReference>
<sequence length="354" mass="38562">MSNTPPPPPSGTSISVSRGFAGWLDSQRVSLAFTSYQTGQLFLVGLLPTGSVSFNQQNFTRAMGICRDGDRLWLGSLFQLWRLENMLRSGEQANGSFDAVFVPREGRTTGDIDIHEIGVLADGQPIFVNTKHSCLATLDPVHSFRPYWRPPFISKLAAEDRCHLNGLAMEDGRPAYVTAVSQSDVLNGWRARRDKGGVIVDVASGEIVTDQLSMPHSPRIANGKLYALDSGRGQLISVNRESGAKEDIAFCPGFLRGLSIHNGFAIVTASKPRDGSFKELALEQEIARRDGEPWCGVFVIDLRTGDLAEWIRLEGDIAELFDVAVLPNVACPMSLGVETVEIQQTISIGKGDIC</sequence>
<organism evidence="2 3">
    <name type="scientific">Sphingomonas jatrophae</name>
    <dbReference type="NCBI Taxonomy" id="1166337"/>
    <lineage>
        <taxon>Bacteria</taxon>
        <taxon>Pseudomonadati</taxon>
        <taxon>Pseudomonadota</taxon>
        <taxon>Alphaproteobacteria</taxon>
        <taxon>Sphingomonadales</taxon>
        <taxon>Sphingomonadaceae</taxon>
        <taxon>Sphingomonas</taxon>
    </lineage>
</organism>
<protein>
    <submittedName>
        <fullName evidence="2">TIGR03032 family protein</fullName>
    </submittedName>
</protein>
<dbReference type="Pfam" id="PF16261">
    <property type="entry name" value="DUF4915"/>
    <property type="match status" value="1"/>
</dbReference>
<keyword evidence="3" id="KW-1185">Reference proteome</keyword>
<dbReference type="AlphaFoldDB" id="A0A1I6MDI4"/>
<dbReference type="STRING" id="1166337.SAMN05192580_3886"/>
<proteinExistence type="predicted"/>
<evidence type="ECO:0000313" key="2">
    <source>
        <dbReference type="EMBL" id="SFS13652.1"/>
    </source>
</evidence>
<dbReference type="RefSeq" id="WP_093317523.1">
    <property type="nucleotide sequence ID" value="NZ_FOZG01000004.1"/>
</dbReference>
<dbReference type="OrthoDB" id="238183at2"/>
<name>A0A1I6MDI4_9SPHN</name>
<dbReference type="EMBL" id="FOZG01000004">
    <property type="protein sequence ID" value="SFS13652.1"/>
    <property type="molecule type" value="Genomic_DNA"/>
</dbReference>
<feature type="domain" description="Conserved hypothetical protein CHP03032" evidence="1">
    <location>
        <begin position="19"/>
        <end position="334"/>
    </location>
</feature>
<accession>A0A1I6MDI4</accession>
<dbReference type="InterPro" id="IPR017481">
    <property type="entry name" value="CHP03032"/>
</dbReference>
<gene>
    <name evidence="2" type="ORF">SAMN05192580_3886</name>
</gene>
<dbReference type="SUPFAM" id="SSF63825">
    <property type="entry name" value="YWTD domain"/>
    <property type="match status" value="1"/>
</dbReference>
<evidence type="ECO:0000259" key="1">
    <source>
        <dbReference type="Pfam" id="PF16261"/>
    </source>
</evidence>
<dbReference type="NCBIfam" id="TIGR03032">
    <property type="entry name" value="TIGR03032 family protein"/>
    <property type="match status" value="1"/>
</dbReference>
<evidence type="ECO:0000313" key="3">
    <source>
        <dbReference type="Proteomes" id="UP000198824"/>
    </source>
</evidence>